<dbReference type="AlphaFoldDB" id="A0A6V7W315"/>
<name>A0A6V7W315_MELEN</name>
<evidence type="ECO:0000313" key="4">
    <source>
        <dbReference type="Proteomes" id="UP000580250"/>
    </source>
</evidence>
<dbReference type="InterPro" id="IPR035940">
    <property type="entry name" value="CAP_sf"/>
</dbReference>
<dbReference type="Pfam" id="PF00188">
    <property type="entry name" value="CAP"/>
    <property type="match status" value="1"/>
</dbReference>
<proteinExistence type="predicted"/>
<dbReference type="SUPFAM" id="SSF55797">
    <property type="entry name" value="PR-1-like"/>
    <property type="match status" value="1"/>
</dbReference>
<dbReference type="Proteomes" id="UP000580250">
    <property type="component" value="Unassembled WGS sequence"/>
</dbReference>
<evidence type="ECO:0000256" key="1">
    <source>
        <dbReference type="SAM" id="SignalP"/>
    </source>
</evidence>
<dbReference type="Gene3D" id="3.40.33.10">
    <property type="entry name" value="CAP"/>
    <property type="match status" value="1"/>
</dbReference>
<dbReference type="InterPro" id="IPR001283">
    <property type="entry name" value="CRISP-related"/>
</dbReference>
<feature type="domain" description="SCP" evidence="2">
    <location>
        <begin position="29"/>
        <end position="192"/>
    </location>
</feature>
<keyword evidence="1" id="KW-0732">Signal</keyword>
<gene>
    <name evidence="3" type="ORF">MENT_LOCUS33606</name>
</gene>
<dbReference type="OrthoDB" id="5874910at2759"/>
<evidence type="ECO:0000259" key="2">
    <source>
        <dbReference type="SMART" id="SM00198"/>
    </source>
</evidence>
<organism evidence="3 4">
    <name type="scientific">Meloidogyne enterolobii</name>
    <name type="common">Root-knot nematode worm</name>
    <name type="synonym">Meloidogyne mayaguensis</name>
    <dbReference type="NCBI Taxonomy" id="390850"/>
    <lineage>
        <taxon>Eukaryota</taxon>
        <taxon>Metazoa</taxon>
        <taxon>Ecdysozoa</taxon>
        <taxon>Nematoda</taxon>
        <taxon>Chromadorea</taxon>
        <taxon>Rhabditida</taxon>
        <taxon>Tylenchina</taxon>
        <taxon>Tylenchomorpha</taxon>
        <taxon>Tylenchoidea</taxon>
        <taxon>Meloidogynidae</taxon>
        <taxon>Meloidogyninae</taxon>
        <taxon>Meloidogyne</taxon>
    </lineage>
</organism>
<sequence>MLFYLIFLFLLVSDLKTVLTEDEECMNDEARLAVLHAHNKYRSKLACGEVTDASNKTLPGGIFHKFIYNVTMEKLSQNTANCCEMKHSNDTLYGENLYASSYKMNITDALIAAVDMWIAEKDVCPIAANDLKATDAVWDGCGHTVPMMQWQSTQISCGFQICGEQAWCKDEYKCKTTTLVSCNYYNPAYDGNIAIYNPGSKCTCDTDCKLYENSTCEIDSGLCKAPLHPKLAKN</sequence>
<dbReference type="SMART" id="SM00198">
    <property type="entry name" value="SCP"/>
    <property type="match status" value="1"/>
</dbReference>
<comment type="caution">
    <text evidence="3">The sequence shown here is derived from an EMBL/GenBank/DDBJ whole genome shotgun (WGS) entry which is preliminary data.</text>
</comment>
<feature type="signal peptide" evidence="1">
    <location>
        <begin position="1"/>
        <end position="20"/>
    </location>
</feature>
<reference evidence="3 4" key="1">
    <citation type="submission" date="2020-08" db="EMBL/GenBank/DDBJ databases">
        <authorList>
            <person name="Koutsovoulos G."/>
            <person name="Danchin GJ E."/>
        </authorList>
    </citation>
    <scope>NUCLEOTIDE SEQUENCE [LARGE SCALE GENOMIC DNA]</scope>
</reference>
<dbReference type="InterPro" id="IPR014044">
    <property type="entry name" value="CAP_dom"/>
</dbReference>
<dbReference type="CDD" id="cd05380">
    <property type="entry name" value="CAP_euk"/>
    <property type="match status" value="1"/>
</dbReference>
<accession>A0A6V7W315</accession>
<dbReference type="EMBL" id="CAJEWN010000400">
    <property type="protein sequence ID" value="CAD2181459.1"/>
    <property type="molecule type" value="Genomic_DNA"/>
</dbReference>
<feature type="chain" id="PRO_5028256902" description="SCP domain-containing protein" evidence="1">
    <location>
        <begin position="21"/>
        <end position="234"/>
    </location>
</feature>
<protein>
    <recommendedName>
        <fullName evidence="2">SCP domain-containing protein</fullName>
    </recommendedName>
</protein>
<evidence type="ECO:0000313" key="3">
    <source>
        <dbReference type="EMBL" id="CAD2181459.1"/>
    </source>
</evidence>
<dbReference type="PANTHER" id="PTHR10334">
    <property type="entry name" value="CYSTEINE-RICH SECRETORY PROTEIN-RELATED"/>
    <property type="match status" value="1"/>
</dbReference>